<accession>A0A8C5FCZ3</accession>
<sequence length="700" mass="78464">MREVEIDVQVENKADRVDSVKIGQWKERNEEKDKRDGTGQHLKSKTYNYNSPGSPKHLGEEFNDARENLLNQQEESTDEEDTGVSCSTEEDVESLGETQVKVYTRHRYPTDIFHTLTEFRDSLVLTDLTLSTVDGRTSFQVHSPVLAAISSLVRDTLRHRDQAKSGEGGRSQVPGDETEPEVQSWSLCLGPEVDLITGTSLQLQYQPALSLCLSFLQNEIDPNSCLDVASFAKAYDMKRLLELADGFALSQFERVSRTAKFKCLPAKQLLRYLNSRSLWVSSELVVFRAVVAWIQYKPRKRSKLAKQLMKTIHFALMTFKEFQEVQAADIWAEDNLLVLYKRVSEDFLSNAAIAPSQCRIYFPKETLVLVGGDQITEDLGSRHSSRELWFGNSLRNHTGMAKSLEWRWLGEMPEPGRFSHEVAVLHGQLYVVGGRKYYGAGDILNSAYRFDPLGSVWQRLSDMHEQRCGFSLVVLGETLYAIGGDSHRGCLDSVERYCPATDAWSFTCPMSMALTGHSAKVLDQLIFVCGGFDGGYRCRASMSLYHPERGSSGLAEMSRPRGYHCMEVLGGHLYVAGGVTTDEGDAMATVHQLACEAYDPAADCWTAFEALAVPHVGAASAVTEGRFYVLGGSGYRDHANFHMVHRYDPAARRWENMGGMPGPHADIRAAILPKFMPSKMHHALNHSLTSFPQYQYQQSE</sequence>
<dbReference type="PANTHER" id="PTHR45632">
    <property type="entry name" value="LD33804P"/>
    <property type="match status" value="1"/>
</dbReference>
<feature type="compositionally biased region" description="Acidic residues" evidence="3">
    <location>
        <begin position="75"/>
        <end position="93"/>
    </location>
</feature>
<dbReference type="InterPro" id="IPR011333">
    <property type="entry name" value="SKP1/BTB/POZ_sf"/>
</dbReference>
<feature type="compositionally biased region" description="Basic and acidic residues" evidence="3">
    <location>
        <begin position="1"/>
        <end position="38"/>
    </location>
</feature>
<reference evidence="5" key="2">
    <citation type="submission" date="2025-09" db="UniProtKB">
        <authorList>
            <consortium name="Ensembl"/>
        </authorList>
    </citation>
    <scope>IDENTIFICATION</scope>
</reference>
<dbReference type="SMART" id="SM00612">
    <property type="entry name" value="Kelch"/>
    <property type="match status" value="5"/>
</dbReference>
<dbReference type="SMART" id="SM00875">
    <property type="entry name" value="BACK"/>
    <property type="match status" value="1"/>
</dbReference>
<organism evidence="5 6">
    <name type="scientific">Gadus morhua</name>
    <name type="common">Atlantic cod</name>
    <dbReference type="NCBI Taxonomy" id="8049"/>
    <lineage>
        <taxon>Eukaryota</taxon>
        <taxon>Metazoa</taxon>
        <taxon>Chordata</taxon>
        <taxon>Craniata</taxon>
        <taxon>Vertebrata</taxon>
        <taxon>Euteleostomi</taxon>
        <taxon>Actinopterygii</taxon>
        <taxon>Neopterygii</taxon>
        <taxon>Teleostei</taxon>
        <taxon>Neoteleostei</taxon>
        <taxon>Acanthomorphata</taxon>
        <taxon>Zeiogadaria</taxon>
        <taxon>Gadariae</taxon>
        <taxon>Gadiformes</taxon>
        <taxon>Gadoidei</taxon>
        <taxon>Gadidae</taxon>
        <taxon>Gadus</taxon>
    </lineage>
</organism>
<dbReference type="InterPro" id="IPR056737">
    <property type="entry name" value="Beta-prop_ATRN-MKLN-like"/>
</dbReference>
<evidence type="ECO:0000259" key="4">
    <source>
        <dbReference type="SMART" id="SM00875"/>
    </source>
</evidence>
<keyword evidence="6" id="KW-1185">Reference proteome</keyword>
<dbReference type="InterPro" id="IPR015915">
    <property type="entry name" value="Kelch-typ_b-propeller"/>
</dbReference>
<reference evidence="5" key="1">
    <citation type="submission" date="2025-08" db="UniProtKB">
        <authorList>
            <consortium name="Ensembl"/>
        </authorList>
    </citation>
    <scope>IDENTIFICATION</scope>
</reference>
<dbReference type="Pfam" id="PF24981">
    <property type="entry name" value="Beta-prop_ATRN-LZTR1"/>
    <property type="match status" value="1"/>
</dbReference>
<dbReference type="Proteomes" id="UP000694546">
    <property type="component" value="Chromosome 17"/>
</dbReference>
<name>A0A8C5FCZ3_GADMO</name>
<keyword evidence="1" id="KW-0880">Kelch repeat</keyword>
<protein>
    <submittedName>
        <fullName evidence="5">Kelch-like family member 33</fullName>
    </submittedName>
</protein>
<feature type="region of interest" description="Disordered" evidence="3">
    <location>
        <begin position="1"/>
        <end position="60"/>
    </location>
</feature>
<dbReference type="PIRSF" id="PIRSF037037">
    <property type="entry name" value="Kelch-like_protein_gigaxonin"/>
    <property type="match status" value="1"/>
</dbReference>
<dbReference type="AlphaFoldDB" id="A0A8C5FCZ3"/>
<dbReference type="InterPro" id="IPR011705">
    <property type="entry name" value="BACK"/>
</dbReference>
<evidence type="ECO:0000313" key="6">
    <source>
        <dbReference type="Proteomes" id="UP000694546"/>
    </source>
</evidence>
<evidence type="ECO:0000256" key="1">
    <source>
        <dbReference type="ARBA" id="ARBA00022441"/>
    </source>
</evidence>
<keyword evidence="2" id="KW-0677">Repeat</keyword>
<dbReference type="Pfam" id="PF07707">
    <property type="entry name" value="BACK"/>
    <property type="match status" value="1"/>
</dbReference>
<dbReference type="GeneTree" id="ENSGT00940000164143"/>
<proteinExistence type="predicted"/>
<evidence type="ECO:0000313" key="5">
    <source>
        <dbReference type="Ensembl" id="ENSGMOP00000027620.1"/>
    </source>
</evidence>
<dbReference type="Gene3D" id="2.120.10.80">
    <property type="entry name" value="Kelch-type beta propeller"/>
    <property type="match status" value="2"/>
</dbReference>
<evidence type="ECO:0000256" key="2">
    <source>
        <dbReference type="ARBA" id="ARBA00022737"/>
    </source>
</evidence>
<dbReference type="Ensembl" id="ENSGMOT00000042701.1">
    <property type="protein sequence ID" value="ENSGMOP00000027620.1"/>
    <property type="gene ID" value="ENSGMOG00000013170.2"/>
</dbReference>
<dbReference type="InterPro" id="IPR006652">
    <property type="entry name" value="Kelch_1"/>
</dbReference>
<evidence type="ECO:0000256" key="3">
    <source>
        <dbReference type="SAM" id="MobiDB-lite"/>
    </source>
</evidence>
<dbReference type="PANTHER" id="PTHR45632:SF14">
    <property type="entry name" value="KELCH-LIKE PROTEIN 33"/>
    <property type="match status" value="1"/>
</dbReference>
<feature type="domain" description="BACK" evidence="4">
    <location>
        <begin position="225"/>
        <end position="326"/>
    </location>
</feature>
<dbReference type="Gene3D" id="3.30.710.10">
    <property type="entry name" value="Potassium Channel Kv1.1, Chain A"/>
    <property type="match status" value="1"/>
</dbReference>
<dbReference type="Gene3D" id="1.25.40.420">
    <property type="match status" value="1"/>
</dbReference>
<dbReference type="SUPFAM" id="SSF117281">
    <property type="entry name" value="Kelch motif"/>
    <property type="match status" value="1"/>
</dbReference>
<feature type="region of interest" description="Disordered" evidence="3">
    <location>
        <begin position="73"/>
        <end position="93"/>
    </location>
</feature>
<dbReference type="InterPro" id="IPR017096">
    <property type="entry name" value="BTB-kelch_protein"/>
</dbReference>